<comment type="caution">
    <text evidence="1">The sequence shown here is derived from an EMBL/GenBank/DDBJ whole genome shotgun (WGS) entry which is preliminary data.</text>
</comment>
<gene>
    <name evidence="1" type="ORF">FHS19_004683</name>
</gene>
<dbReference type="Proteomes" id="UP000517523">
    <property type="component" value="Unassembled WGS sequence"/>
</dbReference>
<reference evidence="1 2" key="1">
    <citation type="submission" date="2020-08" db="EMBL/GenBank/DDBJ databases">
        <title>Genomic Encyclopedia of Type Strains, Phase III (KMG-III): the genomes of soil and plant-associated and newly described type strains.</title>
        <authorList>
            <person name="Whitman W."/>
        </authorList>
    </citation>
    <scope>NUCLEOTIDE SEQUENCE [LARGE SCALE GENOMIC DNA]</scope>
    <source>
        <strain evidence="1 2">CECT 5831</strain>
    </source>
</reference>
<dbReference type="EMBL" id="JACHXJ010000004">
    <property type="protein sequence ID" value="MBB3129978.1"/>
    <property type="molecule type" value="Genomic_DNA"/>
</dbReference>
<evidence type="ECO:0008006" key="3">
    <source>
        <dbReference type="Google" id="ProtNLM"/>
    </source>
</evidence>
<dbReference type="InterPro" id="IPR012349">
    <property type="entry name" value="Split_barrel_FMN-bd"/>
</dbReference>
<dbReference type="Gene3D" id="2.30.110.10">
    <property type="entry name" value="Electron Transport, Fmn-binding Protein, Chain A"/>
    <property type="match status" value="1"/>
</dbReference>
<proteinExistence type="predicted"/>
<organism evidence="1 2">
    <name type="scientific">Paenibacillus rhizosphaerae</name>
    <dbReference type="NCBI Taxonomy" id="297318"/>
    <lineage>
        <taxon>Bacteria</taxon>
        <taxon>Bacillati</taxon>
        <taxon>Bacillota</taxon>
        <taxon>Bacilli</taxon>
        <taxon>Bacillales</taxon>
        <taxon>Paenibacillaceae</taxon>
        <taxon>Paenibacillus</taxon>
    </lineage>
</organism>
<evidence type="ECO:0000313" key="1">
    <source>
        <dbReference type="EMBL" id="MBB3129978.1"/>
    </source>
</evidence>
<protein>
    <recommendedName>
        <fullName evidence="3">Pyridoxamine 5'-phosphate oxidase putative domain-containing protein</fullName>
    </recommendedName>
</protein>
<dbReference type="AlphaFoldDB" id="A0A839TX35"/>
<name>A0A839TX35_9BACL</name>
<evidence type="ECO:0000313" key="2">
    <source>
        <dbReference type="Proteomes" id="UP000517523"/>
    </source>
</evidence>
<accession>A0A839TX35</accession>
<sequence>MKYMETAVLPDELYKLLDGRELITKQHEAMMLMTVTEEGWPHTAMISAGEIVALNPGLVRLAMWNGTATTRNMIRTGQAMLVLVYSGKAYYVKLALRLLPVLPAAKHPRERFEADIVSVRADVAAYADIRSGIQVDFKEPEAVLTRWYETLTELRL</sequence>
<dbReference type="SUPFAM" id="SSF50475">
    <property type="entry name" value="FMN-binding split barrel"/>
    <property type="match status" value="1"/>
</dbReference>